<feature type="compositionally biased region" description="Pro residues" evidence="1">
    <location>
        <begin position="125"/>
        <end position="136"/>
    </location>
</feature>
<evidence type="ECO:0000256" key="1">
    <source>
        <dbReference type="SAM" id="MobiDB-lite"/>
    </source>
</evidence>
<feature type="compositionally biased region" description="Polar residues" evidence="1">
    <location>
        <begin position="80"/>
        <end position="90"/>
    </location>
</feature>
<name>A0AAW0DJH7_9AGAR</name>
<feature type="region of interest" description="Disordered" evidence="1">
    <location>
        <begin position="534"/>
        <end position="589"/>
    </location>
</feature>
<sequence length="658" mass="72134">MIVNTEKTLPPAPSSGEIMAPQDMRKGMREWTEKDRLREMQWGLDANGRPHTTPPWVQVTGPGPFPSTVPEIDAPPSYDSVEQANLSAASPSVLRGPSVAGPSNAGPSQPPHFHATRTYSTPTYPNFPQPQPPTDPEPFVFQRPRQIASSSHLRTHSNSLPIPSSSPSPSPTLRHIESKYVDPSASTTSFSTSTSTAVAQSSTTVNETSTTVNATLSPPVFVPKSKKGWFGNKKRTKKEAREWVTTQVSDLVQQAQSSPTDFFETARNVLGGCSEACVIHSLSLSDILQEKFIEAHTPFYWAVVQRPTSSDSRGAMPDLLRELLSFGTPLTEETRSDIRRACLMVNDQGLFHALRSTKDYMPASVSHNMIFGGRLPPDEIVIEDKPGGEQAFAANLEIAFFRKRMNFAKEVVIEFIAQRRIWRLAFTAPENKKGHEEPHWKLTLSLLEHSPPTYVDSRLIIHDSASVPPLIEGSFTDDSPGSSPTTSTAPQSSYSSPYSTPPPKTLHQSQSAYFYPSQNEFYPGYLRGTSVAAEDKDRRASIAIPGSSATLVNRRDMHPPRTDSNSSTATTGSKKKKGKVLNLDNLGSDKPKPDVTIRLKASSMITPGKKEIEVSLEDGTLMGTTLRSPNSTYISAEETLKARFEARLAKPESDCVIC</sequence>
<protein>
    <submittedName>
        <fullName evidence="2">Uncharacterized protein</fullName>
    </submittedName>
</protein>
<dbReference type="EMBL" id="JAYKXP010000013">
    <property type="protein sequence ID" value="KAK7051213.1"/>
    <property type="molecule type" value="Genomic_DNA"/>
</dbReference>
<gene>
    <name evidence="2" type="ORF">VNI00_004713</name>
</gene>
<feature type="compositionally biased region" description="Low complexity" evidence="1">
    <location>
        <begin position="184"/>
        <end position="204"/>
    </location>
</feature>
<evidence type="ECO:0000313" key="3">
    <source>
        <dbReference type="Proteomes" id="UP001383192"/>
    </source>
</evidence>
<dbReference type="Proteomes" id="UP001383192">
    <property type="component" value="Unassembled WGS sequence"/>
</dbReference>
<feature type="region of interest" description="Disordered" evidence="1">
    <location>
        <begin position="471"/>
        <end position="508"/>
    </location>
</feature>
<evidence type="ECO:0000313" key="2">
    <source>
        <dbReference type="EMBL" id="KAK7051213.1"/>
    </source>
</evidence>
<dbReference type="AlphaFoldDB" id="A0AAW0DJH7"/>
<feature type="compositionally biased region" description="Low complexity" evidence="1">
    <location>
        <begin position="474"/>
        <end position="498"/>
    </location>
</feature>
<accession>A0AAW0DJH7</accession>
<proteinExistence type="predicted"/>
<keyword evidence="3" id="KW-1185">Reference proteome</keyword>
<organism evidence="2 3">
    <name type="scientific">Paramarasmius palmivorus</name>
    <dbReference type="NCBI Taxonomy" id="297713"/>
    <lineage>
        <taxon>Eukaryota</taxon>
        <taxon>Fungi</taxon>
        <taxon>Dikarya</taxon>
        <taxon>Basidiomycota</taxon>
        <taxon>Agaricomycotina</taxon>
        <taxon>Agaricomycetes</taxon>
        <taxon>Agaricomycetidae</taxon>
        <taxon>Agaricales</taxon>
        <taxon>Marasmiineae</taxon>
        <taxon>Marasmiaceae</taxon>
        <taxon>Paramarasmius</taxon>
    </lineage>
</organism>
<reference evidence="2 3" key="1">
    <citation type="submission" date="2024-01" db="EMBL/GenBank/DDBJ databases">
        <title>A draft genome for a cacao thread blight-causing isolate of Paramarasmius palmivorus.</title>
        <authorList>
            <person name="Baruah I.K."/>
            <person name="Bukari Y."/>
            <person name="Amoako-Attah I."/>
            <person name="Meinhardt L.W."/>
            <person name="Bailey B.A."/>
            <person name="Cohen S.P."/>
        </authorList>
    </citation>
    <scope>NUCLEOTIDE SEQUENCE [LARGE SCALE GENOMIC DNA]</scope>
    <source>
        <strain evidence="2 3">GH-12</strain>
    </source>
</reference>
<feature type="region of interest" description="Disordered" evidence="1">
    <location>
        <begin position="1"/>
        <end position="25"/>
    </location>
</feature>
<comment type="caution">
    <text evidence="2">The sequence shown here is derived from an EMBL/GenBank/DDBJ whole genome shotgun (WGS) entry which is preliminary data.</text>
</comment>
<feature type="region of interest" description="Disordered" evidence="1">
    <location>
        <begin position="44"/>
        <end position="204"/>
    </location>
</feature>